<evidence type="ECO:0000256" key="1">
    <source>
        <dbReference type="SAM" id="Phobius"/>
    </source>
</evidence>
<organism evidence="3 4">
    <name type="scientific">Methylobacterium platani</name>
    <dbReference type="NCBI Taxonomy" id="427683"/>
    <lineage>
        <taxon>Bacteria</taxon>
        <taxon>Pseudomonadati</taxon>
        <taxon>Pseudomonadota</taxon>
        <taxon>Alphaproteobacteria</taxon>
        <taxon>Hyphomicrobiales</taxon>
        <taxon>Methylobacteriaceae</taxon>
        <taxon>Methylobacterium</taxon>
    </lineage>
</organism>
<reference evidence="3 4" key="1">
    <citation type="submission" date="2016-04" db="EMBL/GenBank/DDBJ databases">
        <authorList>
            <person name="Evans L.H."/>
            <person name="Alamgir A."/>
            <person name="Owens N."/>
            <person name="Weber N.D."/>
            <person name="Virtaneva K."/>
            <person name="Barbian K."/>
            <person name="Babar A."/>
            <person name="Rosenke K."/>
        </authorList>
    </citation>
    <scope>NUCLEOTIDE SEQUENCE [LARGE SCALE GENOMIC DNA]</scope>
    <source>
        <strain evidence="3 4">PMB02</strain>
    </source>
</reference>
<feature type="transmembrane region" description="Helical" evidence="1">
    <location>
        <begin position="59"/>
        <end position="80"/>
    </location>
</feature>
<feature type="transmembrane region" description="Helical" evidence="1">
    <location>
        <begin position="87"/>
        <end position="111"/>
    </location>
</feature>
<proteinExistence type="predicted"/>
<evidence type="ECO:0000313" key="4">
    <source>
        <dbReference type="Proteomes" id="UP000078316"/>
    </source>
</evidence>
<feature type="transmembrane region" description="Helical" evidence="1">
    <location>
        <begin position="131"/>
        <end position="154"/>
    </location>
</feature>
<keyword evidence="2" id="KW-0732">Signal</keyword>
<evidence type="ECO:0000313" key="3">
    <source>
        <dbReference type="EMBL" id="OAS20963.1"/>
    </source>
</evidence>
<feature type="chain" id="PRO_5008105671" evidence="2">
    <location>
        <begin position="22"/>
        <end position="243"/>
    </location>
</feature>
<keyword evidence="1" id="KW-0472">Membrane</keyword>
<dbReference type="Proteomes" id="UP000078316">
    <property type="component" value="Unassembled WGS sequence"/>
</dbReference>
<accession>A0A179S6P4</accession>
<comment type="caution">
    <text evidence="3">The sequence shown here is derived from an EMBL/GenBank/DDBJ whole genome shotgun (WGS) entry which is preliminary data.</text>
</comment>
<gene>
    <name evidence="3" type="ORF">A5481_21740</name>
</gene>
<dbReference type="STRING" id="427683.A5481_21740"/>
<keyword evidence="1" id="KW-0812">Transmembrane</keyword>
<protein>
    <submittedName>
        <fullName evidence="3">Uncharacterized protein</fullName>
    </submittedName>
</protein>
<keyword evidence="1" id="KW-1133">Transmembrane helix</keyword>
<feature type="signal peptide" evidence="2">
    <location>
        <begin position="1"/>
        <end position="21"/>
    </location>
</feature>
<dbReference type="EMBL" id="LWHQ01000043">
    <property type="protein sequence ID" value="OAS20963.1"/>
    <property type="molecule type" value="Genomic_DNA"/>
</dbReference>
<sequence>MSAGTPVAAPALPVLAPPVLAPLGAALAAVALVAAAGTDQGSLDAAGFGQYAYGFFADRYPLFFPAIAYGAARALLLPVAAPGWRGWLGALLGLALVLGLSLHPTYGGLVLRTGYAVGSVAFLSGQPAPVAQGLGIVTTAAVFGLAIGLPALVARGLPRRGDRWHSLGRGLLRFGALAFAVAVLAAARDLGLAGFPRRPLSGAQAALAGGLVLAAFLPHAALSSAVFRRRASGPSVETPRGSG</sequence>
<feature type="transmembrane region" description="Helical" evidence="1">
    <location>
        <begin position="207"/>
        <end position="227"/>
    </location>
</feature>
<dbReference type="RefSeq" id="WP_048433335.1">
    <property type="nucleotide sequence ID" value="NZ_LWHQ01000043.1"/>
</dbReference>
<evidence type="ECO:0000256" key="2">
    <source>
        <dbReference type="SAM" id="SignalP"/>
    </source>
</evidence>
<feature type="transmembrane region" description="Helical" evidence="1">
    <location>
        <begin position="166"/>
        <end position="187"/>
    </location>
</feature>
<name>A0A179S6P4_9HYPH</name>
<dbReference type="AlphaFoldDB" id="A0A179S6P4"/>